<reference evidence="6 7" key="1">
    <citation type="submission" date="2021-01" db="EMBL/GenBank/DDBJ databases">
        <title>WGS of actinomycetes isolated from Thailand.</title>
        <authorList>
            <person name="Thawai C."/>
        </authorList>
    </citation>
    <scope>NUCLEOTIDE SEQUENCE [LARGE SCALE GENOMIC DNA]</scope>
    <source>
        <strain evidence="6 7">CA1R205</strain>
    </source>
</reference>
<feature type="region of interest" description="Disordered" evidence="4">
    <location>
        <begin position="314"/>
        <end position="335"/>
    </location>
</feature>
<dbReference type="PANTHER" id="PTHR10426">
    <property type="entry name" value="STRICTOSIDINE SYNTHASE-RELATED"/>
    <property type="match status" value="1"/>
</dbReference>
<comment type="caution">
    <text evidence="6">The sequence shown here is derived from an EMBL/GenBank/DDBJ whole genome shotgun (WGS) entry which is preliminary data.</text>
</comment>
<keyword evidence="3" id="KW-0325">Glycoprotein</keyword>
<keyword evidence="2" id="KW-0597">Phosphoprotein</keyword>
<name>A0ABS1NBR9_9ACTN</name>
<evidence type="ECO:0000313" key="6">
    <source>
        <dbReference type="EMBL" id="MBL1097536.1"/>
    </source>
</evidence>
<proteinExistence type="inferred from homology"/>
<evidence type="ECO:0000256" key="2">
    <source>
        <dbReference type="ARBA" id="ARBA00022553"/>
    </source>
</evidence>
<dbReference type="Proteomes" id="UP000634229">
    <property type="component" value="Unassembled WGS sequence"/>
</dbReference>
<comment type="similarity">
    <text evidence="1">Belongs to the strictosidine synthase family.</text>
</comment>
<dbReference type="PANTHER" id="PTHR10426:SF88">
    <property type="entry name" value="ADIPOCYTE PLASMA MEMBRANE-ASSOCIATED PROTEIN HEMOMUCIN-RELATED"/>
    <property type="match status" value="1"/>
</dbReference>
<dbReference type="InterPro" id="IPR011042">
    <property type="entry name" value="6-blade_b-propeller_TolB-like"/>
</dbReference>
<dbReference type="Gene3D" id="2.120.10.30">
    <property type="entry name" value="TolB, C-terminal domain"/>
    <property type="match status" value="1"/>
</dbReference>
<gene>
    <name evidence="6" type="ORF">JK363_12755</name>
</gene>
<dbReference type="Pfam" id="PF20067">
    <property type="entry name" value="SSL_N"/>
    <property type="match status" value="1"/>
</dbReference>
<keyword evidence="7" id="KW-1185">Reference proteome</keyword>
<dbReference type="EMBL" id="JAERRF010000006">
    <property type="protein sequence ID" value="MBL1097536.1"/>
    <property type="molecule type" value="Genomic_DNA"/>
</dbReference>
<evidence type="ECO:0000256" key="4">
    <source>
        <dbReference type="SAM" id="MobiDB-lite"/>
    </source>
</evidence>
<protein>
    <submittedName>
        <fullName evidence="6">Strictosidine synthase family protein</fullName>
    </submittedName>
</protein>
<organism evidence="6 7">
    <name type="scientific">Streptomyces coffeae</name>
    <dbReference type="NCBI Taxonomy" id="621382"/>
    <lineage>
        <taxon>Bacteria</taxon>
        <taxon>Bacillati</taxon>
        <taxon>Actinomycetota</taxon>
        <taxon>Actinomycetes</taxon>
        <taxon>Kitasatosporales</taxon>
        <taxon>Streptomycetaceae</taxon>
        <taxon>Streptomyces</taxon>
    </lineage>
</organism>
<evidence type="ECO:0000259" key="5">
    <source>
        <dbReference type="Pfam" id="PF03088"/>
    </source>
</evidence>
<evidence type="ECO:0000256" key="3">
    <source>
        <dbReference type="ARBA" id="ARBA00023180"/>
    </source>
</evidence>
<dbReference type="InterPro" id="IPR018119">
    <property type="entry name" value="Strictosidine_synth_cons-reg"/>
</dbReference>
<dbReference type="RefSeq" id="WP_201874922.1">
    <property type="nucleotide sequence ID" value="NZ_JAERRF010000006.1"/>
</dbReference>
<evidence type="ECO:0000313" key="7">
    <source>
        <dbReference type="Proteomes" id="UP000634229"/>
    </source>
</evidence>
<evidence type="ECO:0000256" key="1">
    <source>
        <dbReference type="ARBA" id="ARBA00009191"/>
    </source>
</evidence>
<sequence length="335" mass="35223">MTEPLPYPRVLAPEAHGPEHVALDTEGRILTGTADGAVRRLTLSPARDRAGSEVIARTGGRPLGLAPSPDGGVLVCDARRGLLAVSPADGAVRVLADEVDGEPLRFCSNVAVAADGTVYFTVSSRRYALEAWLGDILEHRGTGRLLRLTPGGRPEVLLDGLQFANGVALAEDESFVAVVETGAYRISRLWLTGPRAGRRDTLLGGLPGFPDNLTRGPGGLFWVALAGPREPAVDWLHRASPAVRRAAWRAVRRFAPGPRPTVRILAVGADGRVAHHLVHRRSPYRMATSVCVTGRHLVLGSLVERGVAVCDLGSPPVPGPQPGPGSGAQGTIAST</sequence>
<dbReference type="SUPFAM" id="SSF63829">
    <property type="entry name" value="Calcium-dependent phosphotriesterase"/>
    <property type="match status" value="1"/>
</dbReference>
<feature type="domain" description="Strictosidine synthase conserved region" evidence="5">
    <location>
        <begin position="110"/>
        <end position="193"/>
    </location>
</feature>
<dbReference type="Pfam" id="PF03088">
    <property type="entry name" value="Str_synth"/>
    <property type="match status" value="1"/>
</dbReference>
<accession>A0ABS1NBR9</accession>